<dbReference type="Gene3D" id="2.60.40.1110">
    <property type="match status" value="1"/>
</dbReference>
<dbReference type="Proteomes" id="UP001230807">
    <property type="component" value="Unassembled WGS sequence"/>
</dbReference>
<dbReference type="InterPro" id="IPR013783">
    <property type="entry name" value="Ig-like_fold"/>
</dbReference>
<evidence type="ECO:0000256" key="1">
    <source>
        <dbReference type="ARBA" id="ARBA00001913"/>
    </source>
</evidence>
<gene>
    <name evidence="10" type="ORF">QR695_15455</name>
</gene>
<dbReference type="Gene3D" id="2.60.40.10">
    <property type="entry name" value="Immunoglobulins"/>
    <property type="match status" value="1"/>
</dbReference>
<dbReference type="InterPro" id="IPR013780">
    <property type="entry name" value="Glyco_hydro_b"/>
</dbReference>
<evidence type="ECO:0000313" key="11">
    <source>
        <dbReference type="Proteomes" id="UP001230807"/>
    </source>
</evidence>
<dbReference type="RefSeq" id="WP_286038616.1">
    <property type="nucleotide sequence ID" value="NZ_CP183077.1"/>
</dbReference>
<dbReference type="InterPro" id="IPR017853">
    <property type="entry name" value="GH"/>
</dbReference>
<dbReference type="Gene3D" id="3.20.20.80">
    <property type="entry name" value="Glycosidases"/>
    <property type="match status" value="1"/>
</dbReference>
<evidence type="ECO:0000256" key="4">
    <source>
        <dbReference type="ARBA" id="ARBA00022729"/>
    </source>
</evidence>
<dbReference type="InterPro" id="IPR006047">
    <property type="entry name" value="GH13_cat_dom"/>
</dbReference>
<name>A0ABT7MT71_9BACL</name>
<organism evidence="10 11">
    <name type="scientific">Exiguobacterium mexicanum</name>
    <dbReference type="NCBI Taxonomy" id="340146"/>
    <lineage>
        <taxon>Bacteria</taxon>
        <taxon>Bacillati</taxon>
        <taxon>Bacillota</taxon>
        <taxon>Bacilli</taxon>
        <taxon>Bacillales</taxon>
        <taxon>Bacillales Family XII. Incertae Sedis</taxon>
        <taxon>Exiguobacterium</taxon>
    </lineage>
</organism>
<feature type="chain" id="PRO_5045725877" evidence="7">
    <location>
        <begin position="31"/>
        <end position="1142"/>
    </location>
</feature>
<dbReference type="SUPFAM" id="SSF51445">
    <property type="entry name" value="(Trans)glycosidases"/>
    <property type="match status" value="1"/>
</dbReference>
<protein>
    <submittedName>
        <fullName evidence="10">Alpha-amylase family glycosyl hydrolase</fullName>
    </submittedName>
</protein>
<dbReference type="EMBL" id="JASWER010000029">
    <property type="protein sequence ID" value="MDL5378392.1"/>
    <property type="molecule type" value="Genomic_DNA"/>
</dbReference>
<evidence type="ECO:0000259" key="9">
    <source>
        <dbReference type="SMART" id="SM00642"/>
    </source>
</evidence>
<dbReference type="CDD" id="cd10315">
    <property type="entry name" value="CBM41_pullulanase"/>
    <property type="match status" value="1"/>
</dbReference>
<keyword evidence="4 7" id="KW-0732">Signal</keyword>
<keyword evidence="5 10" id="KW-0378">Hydrolase</keyword>
<dbReference type="PANTHER" id="PTHR10357:SF209">
    <property type="entry name" value="PERIPLASMIC ALPHA-AMYLASE"/>
    <property type="match status" value="1"/>
</dbReference>
<dbReference type="GO" id="GO:0016787">
    <property type="term" value="F:hydrolase activity"/>
    <property type="evidence" value="ECO:0007669"/>
    <property type="project" value="UniProtKB-KW"/>
</dbReference>
<dbReference type="PANTHER" id="PTHR10357">
    <property type="entry name" value="ALPHA-AMYLASE FAMILY MEMBER"/>
    <property type="match status" value="1"/>
</dbReference>
<sequence>MKKKAARQTTTLLLSSVLLIQAGVPMNALAEPATISIDGLKTDWTNTPALATSPQAGWQGFDLGDLYLQNDARNLYFYVDANNVPNWGDNGQYINIALQINEQDSGVATNPIGHPFNFSQTDKKPQYYILLRVDGDTSVKEAALYEAGKSTPLANLSNLNGASFAIDRTKGFEGKIPLSLLGLNNDDTVRVLTVLSGNNATEHGAFDTIPSNAANKVADSWNVSATPSTQSVYSPAFTLSGVETVSQLEVTAVTPANQSEQVDIKSPITWTFNEPVSLDASNISLMNGETAVPFTAEASGSTVTVTPTEALDLNQTYIATLPAGAVKGNLSNTTLPALTTSFKTITEIADPWKTQRYIEMLYVRADNDYTDWNLWTWSTGAKDGQVDPYKITEDGAIFRIPVGKDATNVGFVIRKDTDWTVKDGYGEDRYVKLGSDRVTKVVVESGKGTFHQVPTIQGPVLENGAVTFFYRDKALYEAGQLDEIDSVALKVNGTTYPMTYEAKNEWFRHTVKLPEGKHDYTFLVTKDGVTNEVKDPYFEASSVEYRRPNVKLAASVAPKALSSRENAVVQVKPTLPKGVKLRQLFIDARPLGGPAKLEVDPALNKQTIAVKDTVKPGNKFLTITAIDQYGNVHKTKTSLTVRPVSMKDKQEFDWDEARIYFMLTDRFYDGDKTNNNPNGEYYDQDHLESYHGGDFAGVTKKLDYLDKLGINTIWITPIVDNIDWDLRYGKDGSQYGYHGYWAKNFEKLDEHLGDMKAFHRLIDEANARGMKIMVDVVLNHPGYGMEPGAVDTGATNFPTDQERKAFDGMIRSNPVDGDDLKMSLSGLPDFKTEEAAVREQLVKWQTDWIKRSKTKKGNTIDYFRVDTVKHVDSTTWKSFKNELTAIKPDFKMIGEHYGASVNNTGGYLQSGQMDSLLDFDFKYQAERFINGNIDDVESALQYRNTQLSNEATLGQFLSSHDEDGFLVSRAGGDEGKHMVAASLQMTAKGQPVIYYGEEVGQSGKHALDMDKGEFNENRYDFDWKRVKGEGKAMHTHYQKLLNIRADYSKVFSKGTRAVVAGGSATGYSVFERKHGKDSVLVALNTTEAKRTITFQTKLKHKTTLVDRYSGRHYVVKRDGKVTVSLPAQDDGGTVILVAKSKK</sequence>
<evidence type="ECO:0000256" key="6">
    <source>
        <dbReference type="ARBA" id="ARBA00023295"/>
    </source>
</evidence>
<keyword evidence="6" id="KW-0326">Glycosidase</keyword>
<comment type="similarity">
    <text evidence="2">Belongs to the glycosyl hydrolase 13 family.</text>
</comment>
<dbReference type="Gene3D" id="3.90.400.10">
    <property type="entry name" value="Oligo-1,6-glucosidase, Domain 2"/>
    <property type="match status" value="1"/>
</dbReference>
<accession>A0ABT7MT71</accession>
<proteinExistence type="inferred from homology"/>
<feature type="domain" description="Alpha-amylase C-terminal" evidence="8">
    <location>
        <begin position="1056"/>
        <end position="1141"/>
    </location>
</feature>
<dbReference type="Pfam" id="PF13205">
    <property type="entry name" value="Big_5"/>
    <property type="match status" value="1"/>
</dbReference>
<dbReference type="InterPro" id="IPR045857">
    <property type="entry name" value="O16G_dom_2"/>
</dbReference>
<evidence type="ECO:0000256" key="5">
    <source>
        <dbReference type="ARBA" id="ARBA00022801"/>
    </source>
</evidence>
<dbReference type="InterPro" id="IPR031319">
    <property type="entry name" value="A-amylase_C"/>
</dbReference>
<dbReference type="Pfam" id="PF03714">
    <property type="entry name" value="PUD"/>
    <property type="match status" value="1"/>
</dbReference>
<dbReference type="InterPro" id="IPR032812">
    <property type="entry name" value="SbsA_Ig"/>
</dbReference>
<keyword evidence="3" id="KW-0479">Metal-binding</keyword>
<keyword evidence="11" id="KW-1185">Reference proteome</keyword>
<dbReference type="Pfam" id="PF00128">
    <property type="entry name" value="Alpha-amylase"/>
    <property type="match status" value="2"/>
</dbReference>
<dbReference type="SMART" id="SM00632">
    <property type="entry name" value="Aamy_C"/>
    <property type="match status" value="1"/>
</dbReference>
<dbReference type="InterPro" id="IPR005323">
    <property type="entry name" value="CBM41_pullulanase"/>
</dbReference>
<comment type="caution">
    <text evidence="10">The sequence shown here is derived from an EMBL/GenBank/DDBJ whole genome shotgun (WGS) entry which is preliminary data.</text>
</comment>
<dbReference type="Gene3D" id="2.60.40.1220">
    <property type="match status" value="1"/>
</dbReference>
<evidence type="ECO:0000256" key="3">
    <source>
        <dbReference type="ARBA" id="ARBA00022723"/>
    </source>
</evidence>
<evidence type="ECO:0000259" key="8">
    <source>
        <dbReference type="SMART" id="SM00632"/>
    </source>
</evidence>
<evidence type="ECO:0000313" key="10">
    <source>
        <dbReference type="EMBL" id="MDL5378392.1"/>
    </source>
</evidence>
<dbReference type="InterPro" id="IPR014755">
    <property type="entry name" value="Cu-Rt/internalin_Ig-like"/>
</dbReference>
<reference evidence="10 11" key="1">
    <citation type="submission" date="2023-06" db="EMBL/GenBank/DDBJ databases">
        <title>Influencing factors and mechanism of Cr(VI) reduction by facultative anaerobic Exiguobacterium sp. PY14.</title>
        <authorList>
            <person name="Zou L."/>
        </authorList>
    </citation>
    <scope>NUCLEOTIDE SEQUENCE [LARGE SCALE GENOMIC DNA]</scope>
    <source>
        <strain evidence="10 11">PY14</strain>
    </source>
</reference>
<evidence type="ECO:0000256" key="7">
    <source>
        <dbReference type="SAM" id="SignalP"/>
    </source>
</evidence>
<feature type="signal peptide" evidence="7">
    <location>
        <begin position="1"/>
        <end position="30"/>
    </location>
</feature>
<dbReference type="SMART" id="SM00642">
    <property type="entry name" value="Aamy"/>
    <property type="match status" value="1"/>
</dbReference>
<dbReference type="SUPFAM" id="SSF49452">
    <property type="entry name" value="Starch-binding domain-like"/>
    <property type="match status" value="1"/>
</dbReference>
<comment type="cofactor">
    <cofactor evidence="1">
        <name>Ca(2+)</name>
        <dbReference type="ChEBI" id="CHEBI:29108"/>
    </cofactor>
</comment>
<feature type="domain" description="Glycosyl hydrolase family 13 catalytic" evidence="9">
    <location>
        <begin position="661"/>
        <end position="1044"/>
    </location>
</feature>
<dbReference type="InterPro" id="IPR013784">
    <property type="entry name" value="Carb-bd-like_fold"/>
</dbReference>
<dbReference type="Gene3D" id="2.60.40.1180">
    <property type="entry name" value="Golgi alpha-mannosidase II"/>
    <property type="match status" value="1"/>
</dbReference>
<dbReference type="SUPFAM" id="SSF51011">
    <property type="entry name" value="Glycosyl hydrolase domain"/>
    <property type="match status" value="1"/>
</dbReference>
<evidence type="ECO:0000256" key="2">
    <source>
        <dbReference type="ARBA" id="ARBA00008061"/>
    </source>
</evidence>